<organism evidence="5 6">
    <name type="scientific">Dyella soli</name>
    <dbReference type="NCBI Taxonomy" id="522319"/>
    <lineage>
        <taxon>Bacteria</taxon>
        <taxon>Pseudomonadati</taxon>
        <taxon>Pseudomonadota</taxon>
        <taxon>Gammaproteobacteria</taxon>
        <taxon>Lysobacterales</taxon>
        <taxon>Rhodanobacteraceae</taxon>
        <taxon>Dyella</taxon>
    </lineage>
</organism>
<feature type="chain" id="PRO_5020854480" evidence="3">
    <location>
        <begin position="23"/>
        <end position="377"/>
    </location>
</feature>
<dbReference type="InterPro" id="IPR050471">
    <property type="entry name" value="AB_hydrolase"/>
</dbReference>
<keyword evidence="2 5" id="KW-0378">Hydrolase</keyword>
<evidence type="ECO:0000256" key="2">
    <source>
        <dbReference type="ARBA" id="ARBA00022801"/>
    </source>
</evidence>
<dbReference type="PANTHER" id="PTHR43433">
    <property type="entry name" value="HYDROLASE, ALPHA/BETA FOLD FAMILY PROTEIN"/>
    <property type="match status" value="1"/>
</dbReference>
<accession>A0A4R0Z1Q8</accession>
<evidence type="ECO:0000256" key="3">
    <source>
        <dbReference type="SAM" id="SignalP"/>
    </source>
</evidence>
<dbReference type="InterPro" id="IPR029058">
    <property type="entry name" value="AB_hydrolase_fold"/>
</dbReference>
<dbReference type="GO" id="GO:0006508">
    <property type="term" value="P:proteolysis"/>
    <property type="evidence" value="ECO:0007669"/>
    <property type="project" value="InterPro"/>
</dbReference>
<sequence>MRTGWLSFVAVLGLGAVAGLHAEDAPGPRNRAEAVKIIADLQQIVSPDGIDQHEKVRIGGIDQWVSIRGNHRNNPVLLMLHGGPGWVSMPTSWYFQKGWEEYFTVVQWDQRGAGSTYAANDPAALASTVTPDRMIADTVEMAAWLRKTFGQEKIFVLGHSWGSFLGLELARRHPDWLYGYIGIGQMTNMPESERQGWAFAMDEARRAGNKEAVKELQSIAPYAKGTTPEPLSRVMIQRKWLDEYGGMVYRRTGGYAESGAMALSPLYTDKDLLAIDAASEYSVTKLLNTALTVDFSSVRKIDCPVLLFLGRHDHNVSSSVAEVWFNQLQAPSKRIVWFEDSAHEVMVEEPGKLLVSLVQYVRPLAEGTPATAKPAAK</sequence>
<proteinExistence type="inferred from homology"/>
<reference evidence="5 6" key="1">
    <citation type="submission" date="2019-02" db="EMBL/GenBank/DDBJ databases">
        <title>Dyella amyloliquefaciens sp. nov., isolated from forest soil.</title>
        <authorList>
            <person name="Gao Z.-H."/>
            <person name="Qiu L.-H."/>
        </authorList>
    </citation>
    <scope>NUCLEOTIDE SEQUENCE [LARGE SCALE GENOMIC DNA]</scope>
    <source>
        <strain evidence="5 6">KACC 12747</strain>
    </source>
</reference>
<evidence type="ECO:0000313" key="6">
    <source>
        <dbReference type="Proteomes" id="UP000291822"/>
    </source>
</evidence>
<name>A0A4R0Z1Q8_9GAMM</name>
<dbReference type="AlphaFoldDB" id="A0A4R0Z1Q8"/>
<keyword evidence="3" id="KW-0732">Signal</keyword>
<dbReference type="EMBL" id="SJTG01000001">
    <property type="protein sequence ID" value="TCI13348.1"/>
    <property type="molecule type" value="Genomic_DNA"/>
</dbReference>
<dbReference type="GO" id="GO:0008233">
    <property type="term" value="F:peptidase activity"/>
    <property type="evidence" value="ECO:0007669"/>
    <property type="project" value="InterPro"/>
</dbReference>
<protein>
    <submittedName>
        <fullName evidence="5">Alpha/beta hydrolase</fullName>
    </submittedName>
</protein>
<evidence type="ECO:0000313" key="5">
    <source>
        <dbReference type="EMBL" id="TCI13348.1"/>
    </source>
</evidence>
<evidence type="ECO:0000259" key="4">
    <source>
        <dbReference type="Pfam" id="PF00561"/>
    </source>
</evidence>
<comment type="similarity">
    <text evidence="1">Belongs to the peptidase S33 family.</text>
</comment>
<dbReference type="PRINTS" id="PR00793">
    <property type="entry name" value="PROAMNOPTASE"/>
</dbReference>
<gene>
    <name evidence="5" type="ORF">EZM97_08745</name>
</gene>
<dbReference type="Gene3D" id="3.40.50.1820">
    <property type="entry name" value="alpha/beta hydrolase"/>
    <property type="match status" value="1"/>
</dbReference>
<dbReference type="InterPro" id="IPR000073">
    <property type="entry name" value="AB_hydrolase_1"/>
</dbReference>
<dbReference type="InterPro" id="IPR002410">
    <property type="entry name" value="Peptidase_S33"/>
</dbReference>
<dbReference type="PANTHER" id="PTHR43433:SF5">
    <property type="entry name" value="AB HYDROLASE-1 DOMAIN-CONTAINING PROTEIN"/>
    <property type="match status" value="1"/>
</dbReference>
<feature type="signal peptide" evidence="3">
    <location>
        <begin position="1"/>
        <end position="22"/>
    </location>
</feature>
<comment type="caution">
    <text evidence="5">The sequence shown here is derived from an EMBL/GenBank/DDBJ whole genome shotgun (WGS) entry which is preliminary data.</text>
</comment>
<dbReference type="Pfam" id="PF00561">
    <property type="entry name" value="Abhydrolase_1"/>
    <property type="match status" value="1"/>
</dbReference>
<keyword evidence="6" id="KW-1185">Reference proteome</keyword>
<evidence type="ECO:0000256" key="1">
    <source>
        <dbReference type="ARBA" id="ARBA00010088"/>
    </source>
</evidence>
<dbReference type="Proteomes" id="UP000291822">
    <property type="component" value="Unassembled WGS sequence"/>
</dbReference>
<feature type="domain" description="AB hydrolase-1" evidence="4">
    <location>
        <begin position="75"/>
        <end position="350"/>
    </location>
</feature>
<dbReference type="SUPFAM" id="SSF53474">
    <property type="entry name" value="alpha/beta-Hydrolases"/>
    <property type="match status" value="1"/>
</dbReference>